<dbReference type="Pfam" id="PF12741">
    <property type="entry name" value="SusD-like"/>
    <property type="match status" value="1"/>
</dbReference>
<dbReference type="RefSeq" id="WP_150414855.1">
    <property type="nucleotide sequence ID" value="NZ_VYQF01000002.1"/>
</dbReference>
<dbReference type="Gene3D" id="1.25.40.390">
    <property type="match status" value="1"/>
</dbReference>
<organism evidence="1 2">
    <name type="scientific">Ginsengibacter hankyongi</name>
    <dbReference type="NCBI Taxonomy" id="2607284"/>
    <lineage>
        <taxon>Bacteria</taxon>
        <taxon>Pseudomonadati</taxon>
        <taxon>Bacteroidota</taxon>
        <taxon>Chitinophagia</taxon>
        <taxon>Chitinophagales</taxon>
        <taxon>Chitinophagaceae</taxon>
        <taxon>Ginsengibacter</taxon>
    </lineage>
</organism>
<dbReference type="SUPFAM" id="SSF48452">
    <property type="entry name" value="TPR-like"/>
    <property type="match status" value="1"/>
</dbReference>
<dbReference type="InterPro" id="IPR024302">
    <property type="entry name" value="SusD-like"/>
</dbReference>
<sequence length="530" mass="58951">MRQIIFALFIVTIFGSCTKDFVSTNQNPNQISDALLKQDFNLVGSPISGMLFNLNGHQIEEDLCQDSWMGFMSTGTDFVGNVNNTTYYIRWNAYWGREYGSVMSPAKQVIQLAEANNLPLFATWAKFIKILSMSKLTAVHGPVIYSEYGSTAPTIHYDKESDLYNLFFKQLDSIQTAFAANTTYKGFTKFDPSYHGSIPEWMKLVNSIRLRLAMRLSKVDPVLAKTQGEKALSDPAGLITANSDNFTNSLLGNIMPVAQICYQWDDTRMSAVMESFLGGLKDPRVSSYFAPVSDAALYVDHPAFPYKGIRNGAYINTKADHIPFSKVNSNFNDPPNGGTTTTRRDFTAAEVAFLKAEAGLRGWAGAGDPKTNYENGVRLSFADWGAGGVDAYLADNTSKPLDYVDPVDHRNNFTSRSTVTVAWNDADNNELKLEKIITQKWINNFTNTLESWVDFRRTGYPKIPHVAKNDSSPDWGVIPADQWIKRMPYPNNERVSNAAGVADAVSKMGAGAKDDIATRLWWDTGNPSNF</sequence>
<dbReference type="PROSITE" id="PS51257">
    <property type="entry name" value="PROKAR_LIPOPROTEIN"/>
    <property type="match status" value="1"/>
</dbReference>
<name>A0A5J5IH22_9BACT</name>
<dbReference type="AlphaFoldDB" id="A0A5J5IH22"/>
<reference evidence="1 2" key="1">
    <citation type="submission" date="2019-09" db="EMBL/GenBank/DDBJ databases">
        <title>Draft genome sequence of Ginsengibacter sp. BR5-29.</title>
        <authorList>
            <person name="Im W.-T."/>
        </authorList>
    </citation>
    <scope>NUCLEOTIDE SEQUENCE [LARGE SCALE GENOMIC DNA]</scope>
    <source>
        <strain evidence="1 2">BR5-29</strain>
    </source>
</reference>
<gene>
    <name evidence="1" type="ORF">FW778_11525</name>
</gene>
<dbReference type="InterPro" id="IPR011990">
    <property type="entry name" value="TPR-like_helical_dom_sf"/>
</dbReference>
<proteinExistence type="predicted"/>
<evidence type="ECO:0000313" key="2">
    <source>
        <dbReference type="Proteomes" id="UP000326903"/>
    </source>
</evidence>
<evidence type="ECO:0000313" key="1">
    <source>
        <dbReference type="EMBL" id="KAA9039444.1"/>
    </source>
</evidence>
<keyword evidence="1" id="KW-0449">Lipoprotein</keyword>
<comment type="caution">
    <text evidence="1">The sequence shown here is derived from an EMBL/GenBank/DDBJ whole genome shotgun (WGS) entry which is preliminary data.</text>
</comment>
<dbReference type="Proteomes" id="UP000326903">
    <property type="component" value="Unassembled WGS sequence"/>
</dbReference>
<dbReference type="EMBL" id="VYQF01000002">
    <property type="protein sequence ID" value="KAA9039444.1"/>
    <property type="molecule type" value="Genomic_DNA"/>
</dbReference>
<keyword evidence="2" id="KW-1185">Reference proteome</keyword>
<accession>A0A5J5IH22</accession>
<protein>
    <submittedName>
        <fullName evidence="1">SusD/RagB family nutrient-binding outer membrane lipoprotein</fullName>
    </submittedName>
</protein>